<accession>A0ABQ1B538</accession>
<comment type="caution">
    <text evidence="1">The sequence shown here is derived from an EMBL/GenBank/DDBJ whole genome shotgun (WGS) entry which is preliminary data.</text>
</comment>
<reference evidence="1 2" key="1">
    <citation type="submission" date="2020-01" db="EMBL/GenBank/DDBJ databases">
        <title>Draft genome sequence of Aspergillus udagawae IFM 53868.</title>
        <authorList>
            <person name="Takahashi H."/>
            <person name="Yaguchi T."/>
        </authorList>
    </citation>
    <scope>NUCLEOTIDE SEQUENCE [LARGE SCALE GENOMIC DNA]</scope>
    <source>
        <strain evidence="1 2">IFM 53868</strain>
    </source>
</reference>
<name>A0ABQ1B538_9EURO</name>
<evidence type="ECO:0000313" key="2">
    <source>
        <dbReference type="Proteomes" id="UP000465266"/>
    </source>
</evidence>
<evidence type="ECO:0000313" key="1">
    <source>
        <dbReference type="EMBL" id="GFF92461.1"/>
    </source>
</evidence>
<evidence type="ECO:0008006" key="3">
    <source>
        <dbReference type="Google" id="ProtNLM"/>
    </source>
</evidence>
<protein>
    <recommendedName>
        <fullName evidence="3">C2H2-type domain-containing protein</fullName>
    </recommendedName>
</protein>
<dbReference type="EMBL" id="BLKG01000082">
    <property type="protein sequence ID" value="GFF92461.1"/>
    <property type="molecule type" value="Genomic_DNA"/>
</dbReference>
<keyword evidence="2" id="KW-1185">Reference proteome</keyword>
<gene>
    <name evidence="1" type="ORF">IFM53868_06851</name>
</gene>
<proteinExistence type="predicted"/>
<dbReference type="Proteomes" id="UP000465266">
    <property type="component" value="Unassembled WGS sequence"/>
</dbReference>
<sequence length="181" mass="20472">MAHVRANEAYQRYLEIPKPDLELPDAVVETSGHVNLYVGEVYCRFSGCEVNTKYMNLNNLKKHFVAKHGAEFEENAGGRPKKADEDAAITWYTQLVAAYDAREAAKPKVRPVIPLKRDGTVNMTAMRALAKDHDIQVPCDRCKADKKSKECCKGTRRDVCEVFREFDEEEQSGQESEMEAA</sequence>
<organism evidence="1 2">
    <name type="scientific">Aspergillus udagawae</name>
    <dbReference type="NCBI Taxonomy" id="91492"/>
    <lineage>
        <taxon>Eukaryota</taxon>
        <taxon>Fungi</taxon>
        <taxon>Dikarya</taxon>
        <taxon>Ascomycota</taxon>
        <taxon>Pezizomycotina</taxon>
        <taxon>Eurotiomycetes</taxon>
        <taxon>Eurotiomycetidae</taxon>
        <taxon>Eurotiales</taxon>
        <taxon>Aspergillaceae</taxon>
        <taxon>Aspergillus</taxon>
        <taxon>Aspergillus subgen. Fumigati</taxon>
    </lineage>
</organism>